<evidence type="ECO:0000256" key="1">
    <source>
        <dbReference type="ARBA" id="ARBA00004141"/>
    </source>
</evidence>
<protein>
    <submittedName>
        <fullName evidence="6">15-methylpalmitoyl-4-hydroxy-2-pyrone 4-O-methyltransferase</fullName>
    </submittedName>
</protein>
<dbReference type="Gene3D" id="1.20.120.1630">
    <property type="match status" value="1"/>
</dbReference>
<keyword evidence="6" id="KW-0489">Methyltransferase</keyword>
<keyword evidence="7" id="KW-1185">Reference proteome</keyword>
<reference evidence="6 7" key="1">
    <citation type="submission" date="2019-06" db="EMBL/GenBank/DDBJ databases">
        <title>Sorghum-associated microbial communities from plants grown in Nebraska, USA.</title>
        <authorList>
            <person name="Schachtman D."/>
        </authorList>
    </citation>
    <scope>NUCLEOTIDE SEQUENCE [LARGE SCALE GENOMIC DNA]</scope>
    <source>
        <strain evidence="6 7">2482</strain>
    </source>
</reference>
<dbReference type="InterPro" id="IPR007269">
    <property type="entry name" value="ICMT_MeTrfase"/>
</dbReference>
<dbReference type="GO" id="GO:0016020">
    <property type="term" value="C:membrane"/>
    <property type="evidence" value="ECO:0007669"/>
    <property type="project" value="UniProtKB-SubCell"/>
</dbReference>
<evidence type="ECO:0000256" key="4">
    <source>
        <dbReference type="ARBA" id="ARBA00023136"/>
    </source>
</evidence>
<evidence type="ECO:0000313" key="6">
    <source>
        <dbReference type="EMBL" id="TWE06129.1"/>
    </source>
</evidence>
<feature type="transmembrane region" description="Helical" evidence="5">
    <location>
        <begin position="133"/>
        <end position="158"/>
    </location>
</feature>
<keyword evidence="6" id="KW-0808">Transferase</keyword>
<dbReference type="PANTHER" id="PTHR43847">
    <property type="entry name" value="BLL3993 PROTEIN"/>
    <property type="match status" value="1"/>
</dbReference>
<keyword evidence="3 5" id="KW-1133">Transmembrane helix</keyword>
<sequence>MIVMTPFVLLITFIVVQRIVELFVAKRNEIWMKQQGAVEFGEKHYKYMVLIHMMFFISLLTETLLLKREISPLWPVFLSLFALAQVVRIWVITSLGKFWNTKILVFANAKIVRKGPYRFLKHPNYMVVALELFAVPMLFSAYFTAILFTVLNIMILMIRIPIEEKALKTLTEYDDTFRDCHRFIPKIVK</sequence>
<dbReference type="Pfam" id="PF04140">
    <property type="entry name" value="ICMT"/>
    <property type="match status" value="1"/>
</dbReference>
<evidence type="ECO:0000256" key="5">
    <source>
        <dbReference type="SAM" id="Phobius"/>
    </source>
</evidence>
<evidence type="ECO:0000256" key="3">
    <source>
        <dbReference type="ARBA" id="ARBA00022989"/>
    </source>
</evidence>
<keyword evidence="2 5" id="KW-0812">Transmembrane</keyword>
<accession>A0A561DRZ0</accession>
<proteinExistence type="predicted"/>
<dbReference type="RefSeq" id="WP_144562948.1">
    <property type="nucleotide sequence ID" value="NZ_VIVN01000002.1"/>
</dbReference>
<feature type="transmembrane region" description="Helical" evidence="5">
    <location>
        <begin position="7"/>
        <end position="25"/>
    </location>
</feature>
<dbReference type="EMBL" id="VIVN01000002">
    <property type="protein sequence ID" value="TWE06129.1"/>
    <property type="molecule type" value="Genomic_DNA"/>
</dbReference>
<name>A0A561DRZ0_9BACI</name>
<keyword evidence="4 5" id="KW-0472">Membrane</keyword>
<dbReference type="PANTHER" id="PTHR43847:SF1">
    <property type="entry name" value="BLL3993 PROTEIN"/>
    <property type="match status" value="1"/>
</dbReference>
<evidence type="ECO:0000313" key="7">
    <source>
        <dbReference type="Proteomes" id="UP000319671"/>
    </source>
</evidence>
<dbReference type="InterPro" id="IPR052527">
    <property type="entry name" value="Metal_cation-efflux_comp"/>
</dbReference>
<organism evidence="6 7">
    <name type="scientific">Neobacillus bataviensis</name>
    <dbReference type="NCBI Taxonomy" id="220685"/>
    <lineage>
        <taxon>Bacteria</taxon>
        <taxon>Bacillati</taxon>
        <taxon>Bacillota</taxon>
        <taxon>Bacilli</taxon>
        <taxon>Bacillales</taxon>
        <taxon>Bacillaceae</taxon>
        <taxon>Neobacillus</taxon>
    </lineage>
</organism>
<dbReference type="AlphaFoldDB" id="A0A561DRZ0"/>
<feature type="transmembrane region" description="Helical" evidence="5">
    <location>
        <begin position="73"/>
        <end position="92"/>
    </location>
</feature>
<evidence type="ECO:0000256" key="2">
    <source>
        <dbReference type="ARBA" id="ARBA00022692"/>
    </source>
</evidence>
<comment type="caution">
    <text evidence="6">The sequence shown here is derived from an EMBL/GenBank/DDBJ whole genome shotgun (WGS) entry which is preliminary data.</text>
</comment>
<feature type="transmembrane region" description="Helical" evidence="5">
    <location>
        <begin position="45"/>
        <end position="66"/>
    </location>
</feature>
<comment type="subcellular location">
    <subcellularLocation>
        <location evidence="1">Membrane</location>
        <topology evidence="1">Multi-pass membrane protein</topology>
    </subcellularLocation>
</comment>
<dbReference type="GO" id="GO:0004671">
    <property type="term" value="F:protein C-terminal S-isoprenylcysteine carboxyl O-methyltransferase activity"/>
    <property type="evidence" value="ECO:0007669"/>
    <property type="project" value="InterPro"/>
</dbReference>
<dbReference type="Proteomes" id="UP000319671">
    <property type="component" value="Unassembled WGS sequence"/>
</dbReference>
<dbReference type="GO" id="GO:0032259">
    <property type="term" value="P:methylation"/>
    <property type="evidence" value="ECO:0007669"/>
    <property type="project" value="UniProtKB-KW"/>
</dbReference>
<gene>
    <name evidence="6" type="ORF">FB550_102147</name>
</gene>